<keyword evidence="5" id="KW-0863">Zinc-finger</keyword>
<dbReference type="Gene3D" id="2.170.270.10">
    <property type="entry name" value="SET domain"/>
    <property type="match status" value="1"/>
</dbReference>
<evidence type="ECO:0000256" key="2">
    <source>
        <dbReference type="ARBA" id="ARBA00022454"/>
    </source>
</evidence>
<feature type="domain" description="SET" evidence="8">
    <location>
        <begin position="740"/>
        <end position="858"/>
    </location>
</feature>
<keyword evidence="3" id="KW-0489">Methyltransferase</keyword>
<dbReference type="InterPro" id="IPR001214">
    <property type="entry name" value="SET_dom"/>
</dbReference>
<feature type="domain" description="CCHC-type" evidence="7">
    <location>
        <begin position="53"/>
        <end position="68"/>
    </location>
</feature>
<dbReference type="PANTHER" id="PTHR46307:SF4">
    <property type="entry name" value="G9A, ISOFORM B"/>
    <property type="match status" value="1"/>
</dbReference>
<dbReference type="Proteomes" id="UP001158576">
    <property type="component" value="Chromosome 1"/>
</dbReference>
<dbReference type="Pfam" id="PF12796">
    <property type="entry name" value="Ank_2"/>
    <property type="match status" value="1"/>
</dbReference>
<dbReference type="Pfam" id="PF21533">
    <property type="entry name" value="EHMT1-2_CRR"/>
    <property type="match status" value="1"/>
</dbReference>
<dbReference type="Gene3D" id="1.25.40.20">
    <property type="entry name" value="Ankyrin repeat-containing domain"/>
    <property type="match status" value="2"/>
</dbReference>
<reference evidence="9 10" key="1">
    <citation type="submission" date="2021-04" db="EMBL/GenBank/DDBJ databases">
        <authorList>
            <person name="Bliznina A."/>
        </authorList>
    </citation>
    <scope>NUCLEOTIDE SEQUENCE [LARGE SCALE GENOMIC DNA]</scope>
</reference>
<name>A0ABN7SVF8_OIKDI</name>
<gene>
    <name evidence="9" type="ORF">OKIOD_LOCUS12608</name>
</gene>
<dbReference type="Pfam" id="PF00856">
    <property type="entry name" value="SET"/>
    <property type="match status" value="1"/>
</dbReference>
<keyword evidence="4" id="KW-0949">S-adenosyl-L-methionine</keyword>
<feature type="region of interest" description="Disordered" evidence="6">
    <location>
        <begin position="108"/>
        <end position="154"/>
    </location>
</feature>
<dbReference type="InterPro" id="IPR047762">
    <property type="entry name" value="EHMT_CRR"/>
</dbReference>
<dbReference type="SMART" id="SM00317">
    <property type="entry name" value="SET"/>
    <property type="match status" value="1"/>
</dbReference>
<dbReference type="InterPro" id="IPR036770">
    <property type="entry name" value="Ankyrin_rpt-contain_sf"/>
</dbReference>
<evidence type="ECO:0000259" key="8">
    <source>
        <dbReference type="PROSITE" id="PS50280"/>
    </source>
</evidence>
<proteinExistence type="predicted"/>
<protein>
    <submittedName>
        <fullName evidence="9">Oidioi.mRNA.OKI2018_I69.chr1.g3843.t1.cds</fullName>
    </submittedName>
</protein>
<accession>A0ABN7SVF8</accession>
<dbReference type="SUPFAM" id="SSF48403">
    <property type="entry name" value="Ankyrin repeat"/>
    <property type="match status" value="1"/>
</dbReference>
<dbReference type="InterPro" id="IPR001878">
    <property type="entry name" value="Znf_CCHC"/>
</dbReference>
<evidence type="ECO:0000256" key="4">
    <source>
        <dbReference type="ARBA" id="ARBA00022691"/>
    </source>
</evidence>
<dbReference type="InterPro" id="IPR007728">
    <property type="entry name" value="Pre-SET_dom"/>
</dbReference>
<keyword evidence="5" id="KW-0862">Zinc</keyword>
<dbReference type="PROSITE" id="PS50158">
    <property type="entry name" value="ZF_CCHC"/>
    <property type="match status" value="1"/>
</dbReference>
<dbReference type="InterPro" id="IPR002110">
    <property type="entry name" value="Ankyrin_rpt"/>
</dbReference>
<dbReference type="InterPro" id="IPR046341">
    <property type="entry name" value="SET_dom_sf"/>
</dbReference>
<evidence type="ECO:0000259" key="7">
    <source>
        <dbReference type="PROSITE" id="PS50158"/>
    </source>
</evidence>
<feature type="compositionally biased region" description="Polar residues" evidence="6">
    <location>
        <begin position="15"/>
        <end position="24"/>
    </location>
</feature>
<evidence type="ECO:0000256" key="5">
    <source>
        <dbReference type="PROSITE-ProRule" id="PRU00047"/>
    </source>
</evidence>
<keyword evidence="5" id="KW-0479">Metal-binding</keyword>
<dbReference type="PROSITE" id="PS50280">
    <property type="entry name" value="SET"/>
    <property type="match status" value="1"/>
</dbReference>
<keyword evidence="2" id="KW-0158">Chromosome</keyword>
<comment type="subcellular location">
    <subcellularLocation>
        <location evidence="1">Chromosome</location>
    </subcellularLocation>
</comment>
<keyword evidence="3" id="KW-0808">Transferase</keyword>
<dbReference type="SUPFAM" id="SSF82199">
    <property type="entry name" value="SET domain"/>
    <property type="match status" value="1"/>
</dbReference>
<organism evidence="9 10">
    <name type="scientific">Oikopleura dioica</name>
    <name type="common">Tunicate</name>
    <dbReference type="NCBI Taxonomy" id="34765"/>
    <lineage>
        <taxon>Eukaryota</taxon>
        <taxon>Metazoa</taxon>
        <taxon>Chordata</taxon>
        <taxon>Tunicata</taxon>
        <taxon>Appendicularia</taxon>
        <taxon>Copelata</taxon>
        <taxon>Oikopleuridae</taxon>
        <taxon>Oikopleura</taxon>
    </lineage>
</organism>
<feature type="compositionally biased region" description="Basic residues" evidence="6">
    <location>
        <begin position="108"/>
        <end position="120"/>
    </location>
</feature>
<evidence type="ECO:0000256" key="6">
    <source>
        <dbReference type="SAM" id="MobiDB-lite"/>
    </source>
</evidence>
<keyword evidence="10" id="KW-1185">Reference proteome</keyword>
<evidence type="ECO:0000256" key="1">
    <source>
        <dbReference type="ARBA" id="ARBA00004286"/>
    </source>
</evidence>
<dbReference type="PANTHER" id="PTHR46307">
    <property type="entry name" value="G9A, ISOFORM B"/>
    <property type="match status" value="1"/>
</dbReference>
<feature type="region of interest" description="Disordered" evidence="6">
    <location>
        <begin position="1"/>
        <end position="25"/>
    </location>
</feature>
<evidence type="ECO:0000313" key="10">
    <source>
        <dbReference type="Proteomes" id="UP001158576"/>
    </source>
</evidence>
<evidence type="ECO:0000256" key="3">
    <source>
        <dbReference type="ARBA" id="ARBA00022603"/>
    </source>
</evidence>
<dbReference type="Pfam" id="PF05033">
    <property type="entry name" value="Pre-SET"/>
    <property type="match status" value="1"/>
</dbReference>
<evidence type="ECO:0000313" key="9">
    <source>
        <dbReference type="EMBL" id="CAG5108533.1"/>
    </source>
</evidence>
<dbReference type="InterPro" id="IPR043550">
    <property type="entry name" value="EHMT1/EHMT2"/>
</dbReference>
<sequence>MSDSEDDNIAFGRNQHGTAQQSIEAGTEYGVDGKTLDEYASAGNTNRNAISGCRKCGYPGHLSYECRNGIKIGAGKSQNFVLDISSTSSEDEDVRLLNELKASLKAAKEKKKLKKAKKKAKKEEREKRRKERKNRDRSYSRMAVTKSDSSSNQSLSNGVVVAEVEVKIPPTKKAKMNDILSERTNCSCLIPHTTDFSSKTCCSIEITDDSINMCSNPISNSTISFRPTEHASFFIKLCESCEAQLKKHQFCPQCGMRCQLLDYQECTDGHRTHADCVQLQKEHDKCPHCEKKFMRERRTPKTRPSAAIKSYKIKYQPFKFTTVENQYMAEILTHYIKISPVTKTSTAEQVRRAIDSSYVEKIAEILKSPVESILHSIAGISIFDYCIKKKRLDLAEVFHKFGVSPNKRFGEEGKFSILIDVVQSNELRSVQYCLKSGVDVKRMDDNGRTAAHLSAQNCSRPIVKLLVNAENIPVQDLTGFTCIHWALENPDMEVFKYFLESCNPKDLYIPDRAGKNVLHWAAQYGYAERCKILLEKDRQLLCTWDQNSASPIYYAAQLEENKAVQTLGVLLQFYDRNLHAMQKKNPVDIATGRAKVLLQQIEENCNVESRKYQRLNGLMVIHDVANGKESFPVHVINGIDDLKFPSFTYMMITRTKLRGLRFKRDIIDAVSCQCSGDCSGMNCVCRSNSDRGLFKSDRTLDLDVYARYQGSTTAVYDCNELCSCDFRLCKNLHLKNIDPKQVEIFRNQELLKEWSLRTTTEIKAGEYVMPMIGEVIALESGTTVLKEFMMKISTFGGRSYFLDQSQFANSSRFINHSCEHNLVPVRIIRTHDDYRIPSIALFATRRIEKGEELTLNYGDQYWARRGAKHVCLCRTKSCRYDTHEKCEKVAKSLEKITVACNRATMLQPSSQEKPVS</sequence>
<dbReference type="EMBL" id="OU015566">
    <property type="protein sequence ID" value="CAG5108533.1"/>
    <property type="molecule type" value="Genomic_DNA"/>
</dbReference>
<dbReference type="SMART" id="SM00468">
    <property type="entry name" value="PreSET"/>
    <property type="match status" value="1"/>
</dbReference>
<dbReference type="SMART" id="SM00248">
    <property type="entry name" value="ANK"/>
    <property type="match status" value="6"/>
</dbReference>